<accession>A0A6S7K465</accession>
<comment type="caution">
    <text evidence="8">The sequence shown here is derived from an EMBL/GenBank/DDBJ whole genome shotgun (WGS) entry which is preliminary data.</text>
</comment>
<organism evidence="8 9">
    <name type="scientific">Paramuricea clavata</name>
    <name type="common">Red gorgonian</name>
    <name type="synonym">Violescent sea-whip</name>
    <dbReference type="NCBI Taxonomy" id="317549"/>
    <lineage>
        <taxon>Eukaryota</taxon>
        <taxon>Metazoa</taxon>
        <taxon>Cnidaria</taxon>
        <taxon>Anthozoa</taxon>
        <taxon>Octocorallia</taxon>
        <taxon>Malacalcyonacea</taxon>
        <taxon>Plexauridae</taxon>
        <taxon>Paramuricea</taxon>
    </lineage>
</organism>
<name>A0A6S7K465_PARCT</name>
<evidence type="ECO:0000256" key="5">
    <source>
        <dbReference type="PROSITE-ProRule" id="PRU01172"/>
    </source>
</evidence>
<dbReference type="PRINTS" id="PR00895">
    <property type="entry name" value="PENTAXIN"/>
</dbReference>
<comment type="subunit">
    <text evidence="6">Homopentamer. Pentaxin (or pentraxin) have a discoid arrangement of 5 non-covalently bound subunits.</text>
</comment>
<dbReference type="EMBL" id="CACRXK020026456">
    <property type="protein sequence ID" value="CAB4040205.1"/>
    <property type="molecule type" value="Genomic_DNA"/>
</dbReference>
<gene>
    <name evidence="8" type="ORF">PACLA_8A045555</name>
</gene>
<dbReference type="SUPFAM" id="SSF49899">
    <property type="entry name" value="Concanavalin A-like lectins/glucanases"/>
    <property type="match status" value="1"/>
</dbReference>
<dbReference type="InterPro" id="IPR013320">
    <property type="entry name" value="ConA-like_dom_sf"/>
</dbReference>
<evidence type="ECO:0000256" key="4">
    <source>
        <dbReference type="ARBA" id="ARBA00023180"/>
    </source>
</evidence>
<protein>
    <recommendedName>
        <fullName evidence="6">Pentraxin family member</fullName>
    </recommendedName>
</protein>
<dbReference type="GO" id="GO:0046872">
    <property type="term" value="F:metal ion binding"/>
    <property type="evidence" value="ECO:0007669"/>
    <property type="project" value="UniProtKB-KW"/>
</dbReference>
<dbReference type="InterPro" id="IPR030476">
    <property type="entry name" value="Pentaxin_CS"/>
</dbReference>
<evidence type="ECO:0000256" key="1">
    <source>
        <dbReference type="ARBA" id="ARBA00022723"/>
    </source>
</evidence>
<dbReference type="PROSITE" id="PS51828">
    <property type="entry name" value="PTX_2"/>
    <property type="match status" value="1"/>
</dbReference>
<dbReference type="OrthoDB" id="547680at2759"/>
<dbReference type="GO" id="GO:0005576">
    <property type="term" value="C:extracellular region"/>
    <property type="evidence" value="ECO:0007669"/>
    <property type="project" value="UniProtKB-SubCell"/>
</dbReference>
<comment type="subcellular location">
    <subcellularLocation>
        <location evidence="6">Secreted</location>
    </subcellularLocation>
</comment>
<comment type="cofactor">
    <cofactor evidence="6">
        <name>Ca(2+)</name>
        <dbReference type="ChEBI" id="CHEBI:29108"/>
    </cofactor>
    <text evidence="6">Binds 2 calcium ions per subunit.</text>
</comment>
<dbReference type="Gene3D" id="2.60.120.200">
    <property type="match status" value="1"/>
</dbReference>
<dbReference type="InterPro" id="IPR051360">
    <property type="entry name" value="Neuronal_Pentraxin_Related"/>
</dbReference>
<dbReference type="PANTHER" id="PTHR19277">
    <property type="entry name" value="PENTRAXIN"/>
    <property type="match status" value="1"/>
</dbReference>
<keyword evidence="4" id="KW-0325">Glycoprotein</keyword>
<evidence type="ECO:0000256" key="6">
    <source>
        <dbReference type="RuleBase" id="RU362112"/>
    </source>
</evidence>
<evidence type="ECO:0000256" key="2">
    <source>
        <dbReference type="ARBA" id="ARBA00022837"/>
    </source>
</evidence>
<evidence type="ECO:0000313" key="9">
    <source>
        <dbReference type="Proteomes" id="UP001152795"/>
    </source>
</evidence>
<dbReference type="PROSITE" id="PS00289">
    <property type="entry name" value="PTX_1"/>
    <property type="match status" value="1"/>
</dbReference>
<dbReference type="InterPro" id="IPR001759">
    <property type="entry name" value="PTX_dom"/>
</dbReference>
<reference evidence="8" key="1">
    <citation type="submission" date="2020-04" db="EMBL/GenBank/DDBJ databases">
        <authorList>
            <person name="Alioto T."/>
            <person name="Alioto T."/>
            <person name="Gomez Garrido J."/>
        </authorList>
    </citation>
    <scope>NUCLEOTIDE SEQUENCE</scope>
    <source>
        <strain evidence="8">A484AB</strain>
    </source>
</reference>
<evidence type="ECO:0000256" key="3">
    <source>
        <dbReference type="ARBA" id="ARBA00023157"/>
    </source>
</evidence>
<evidence type="ECO:0000259" key="7">
    <source>
        <dbReference type="PROSITE" id="PS51828"/>
    </source>
</evidence>
<keyword evidence="3" id="KW-1015">Disulfide bond</keyword>
<keyword evidence="2 6" id="KW-0106">Calcium</keyword>
<comment type="similarity">
    <text evidence="6">Belongs to the pentraxin family.</text>
</comment>
<dbReference type="AlphaFoldDB" id="A0A6S7K465"/>
<keyword evidence="1 6" id="KW-0479">Metal-binding</keyword>
<dbReference type="Proteomes" id="UP001152795">
    <property type="component" value="Unassembled WGS sequence"/>
</dbReference>
<evidence type="ECO:0000313" key="8">
    <source>
        <dbReference type="EMBL" id="CAB4040205.1"/>
    </source>
</evidence>
<keyword evidence="9" id="KW-1185">Reference proteome</keyword>
<dbReference type="Pfam" id="PF00354">
    <property type="entry name" value="Pentaxin"/>
    <property type="match status" value="1"/>
</dbReference>
<sequence length="202" mass="21774">MDTSEYAISEASSLALESITACFFMSGSEAQNERSTLLSYAAAGTKHGNEFTLWMDPDMVLWIKSDSHRIGDLLLSDGQLHHVCVTWESSSGTSTVYKDGALVKTIGNVMTGEQIKGGGIWVIGQDQDSVGAGFQAKDSFKGYVTQVNIWDRVIGSNEIKCFAKDSGSIMQGNYKAYSDFSVSSATQLIKSLCCPLAPISEP</sequence>
<proteinExistence type="inferred from homology"/>
<dbReference type="PANTHER" id="PTHR19277:SF125">
    <property type="entry name" value="B6"/>
    <property type="match status" value="1"/>
</dbReference>
<dbReference type="SMART" id="SM00159">
    <property type="entry name" value="PTX"/>
    <property type="match status" value="1"/>
</dbReference>
<feature type="domain" description="Pentraxin (PTX)" evidence="7">
    <location>
        <begin position="1"/>
        <end position="194"/>
    </location>
</feature>
<comment type="caution">
    <text evidence="5">Lacks conserved residue(s) required for the propagation of feature annotation.</text>
</comment>